<comment type="cofactor">
    <cofactor evidence="2">
        <name>Mg(2+)</name>
        <dbReference type="ChEBI" id="CHEBI:18420"/>
    </cofactor>
</comment>
<keyword evidence="3" id="KW-0378">Hydrolase</keyword>
<dbReference type="GO" id="GO:0007165">
    <property type="term" value="P:signal transduction"/>
    <property type="evidence" value="ECO:0007669"/>
    <property type="project" value="TreeGrafter"/>
</dbReference>
<sequence length="102" mass="11337">MTLGQARGAKARSSLRRRLVGELVAKAPRDYQTEIDVAVERIIVDALNRSFPSYAIKGEAAVGNRNAKDGAPVIYIDPIDGTTNFAWGHPTFRHDDLDRRRC</sequence>
<dbReference type="Proteomes" id="UP000198939">
    <property type="component" value="Unassembled WGS sequence"/>
</dbReference>
<reference evidence="3" key="3">
    <citation type="submission" date="2016-10" db="EMBL/GenBank/DDBJ databases">
        <authorList>
            <person name="de Groot N.N."/>
        </authorList>
    </citation>
    <scope>NUCLEOTIDE SEQUENCE [LARGE SCALE GENOMIC DNA]</scope>
    <source>
        <strain evidence="3">CCBAU85039</strain>
    </source>
</reference>
<dbReference type="EMBL" id="FNXB01000012">
    <property type="protein sequence ID" value="SEH85358.1"/>
    <property type="molecule type" value="Genomic_DNA"/>
</dbReference>
<proteinExistence type="inferred from homology"/>
<evidence type="ECO:0000313" key="6">
    <source>
        <dbReference type="Proteomes" id="UP000198939"/>
    </source>
</evidence>
<dbReference type="AlphaFoldDB" id="A0A1H8L1Z0"/>
<keyword evidence="2" id="KW-0460">Magnesium</keyword>
<keyword evidence="2" id="KW-0479">Metal-binding</keyword>
<reference evidence="4 6" key="2">
    <citation type="submission" date="2016-10" db="EMBL/GenBank/DDBJ databases">
        <authorList>
            <person name="Varghese N."/>
            <person name="Submissions S."/>
        </authorList>
    </citation>
    <scope>NUCLEOTIDE SEQUENCE [LARGE SCALE GENOMIC DNA]</scope>
    <source>
        <strain evidence="4 6">CGMCC 1.7071</strain>
    </source>
</reference>
<feature type="binding site" evidence="2">
    <location>
        <position position="79"/>
    </location>
    <ligand>
        <name>Mg(2+)</name>
        <dbReference type="ChEBI" id="CHEBI:18420"/>
        <label>1</label>
        <note>catalytic</note>
    </ligand>
</feature>
<evidence type="ECO:0000313" key="5">
    <source>
        <dbReference type="Proteomes" id="UP000183063"/>
    </source>
</evidence>
<dbReference type="EMBL" id="FOCV01000010">
    <property type="protein sequence ID" value="SEN98846.1"/>
    <property type="molecule type" value="Genomic_DNA"/>
</dbReference>
<dbReference type="SUPFAM" id="SSF56655">
    <property type="entry name" value="Carbohydrate phosphatase"/>
    <property type="match status" value="1"/>
</dbReference>
<dbReference type="Proteomes" id="UP000183063">
    <property type="component" value="Unassembled WGS sequence"/>
</dbReference>
<dbReference type="GO" id="GO:0006020">
    <property type="term" value="P:inositol metabolic process"/>
    <property type="evidence" value="ECO:0007669"/>
    <property type="project" value="TreeGrafter"/>
</dbReference>
<dbReference type="PANTHER" id="PTHR20854">
    <property type="entry name" value="INOSITOL MONOPHOSPHATASE"/>
    <property type="match status" value="1"/>
</dbReference>
<dbReference type="GO" id="GO:0046872">
    <property type="term" value="F:metal ion binding"/>
    <property type="evidence" value="ECO:0007669"/>
    <property type="project" value="UniProtKB-KW"/>
</dbReference>
<dbReference type="GO" id="GO:0008934">
    <property type="term" value="F:inositol monophosphate 1-phosphatase activity"/>
    <property type="evidence" value="ECO:0007669"/>
    <property type="project" value="TreeGrafter"/>
</dbReference>
<accession>A0A1H8L1Z0</accession>
<gene>
    <name evidence="3" type="primary">suhB_2</name>
    <name evidence="3" type="ORF">RTCCBAU85039_2697</name>
    <name evidence="4" type="ORF">SAMN05216228_101056</name>
</gene>
<comment type="similarity">
    <text evidence="1">Belongs to the inositol monophosphatase superfamily.</text>
</comment>
<keyword evidence="6" id="KW-1185">Reference proteome</keyword>
<feature type="binding site" evidence="2">
    <location>
        <position position="77"/>
    </location>
    <ligand>
        <name>Mg(2+)</name>
        <dbReference type="ChEBI" id="CHEBI:18420"/>
        <label>1</label>
        <note>catalytic</note>
    </ligand>
</feature>
<reference evidence="5" key="1">
    <citation type="submission" date="2016-10" db="EMBL/GenBank/DDBJ databases">
        <authorList>
            <person name="Wibberg D."/>
        </authorList>
    </citation>
    <scope>NUCLEOTIDE SEQUENCE [LARGE SCALE GENOMIC DNA]</scope>
</reference>
<dbReference type="EC" id="3.1.3.25" evidence="3"/>
<dbReference type="PRINTS" id="PR00377">
    <property type="entry name" value="IMPHPHTASES"/>
</dbReference>
<dbReference type="STRING" id="501024.RTCCBAU85039_2697"/>
<dbReference type="InterPro" id="IPR000760">
    <property type="entry name" value="Inositol_monophosphatase-like"/>
</dbReference>
<evidence type="ECO:0000256" key="2">
    <source>
        <dbReference type="PIRSR" id="PIRSR600760-2"/>
    </source>
</evidence>
<dbReference type="PANTHER" id="PTHR20854:SF4">
    <property type="entry name" value="INOSITOL-1-MONOPHOSPHATASE-RELATED"/>
    <property type="match status" value="1"/>
</dbReference>
<protein>
    <submittedName>
        <fullName evidence="3">Inositol-1-monophosphatase</fullName>
        <ecNumber evidence="3">3.1.3.25</ecNumber>
    </submittedName>
    <submittedName>
        <fullName evidence="4">Myo-inositol-1(Or 4)-monophosphatase</fullName>
    </submittedName>
</protein>
<name>A0A1H8L1Z0_9HYPH</name>
<dbReference type="Pfam" id="PF00459">
    <property type="entry name" value="Inositol_P"/>
    <property type="match status" value="1"/>
</dbReference>
<organism evidence="3 5">
    <name type="scientific">Rhizobium tibeticum</name>
    <dbReference type="NCBI Taxonomy" id="501024"/>
    <lineage>
        <taxon>Bacteria</taxon>
        <taxon>Pseudomonadati</taxon>
        <taxon>Pseudomonadota</taxon>
        <taxon>Alphaproteobacteria</taxon>
        <taxon>Hyphomicrobiales</taxon>
        <taxon>Rhizobiaceae</taxon>
        <taxon>Rhizobium/Agrobacterium group</taxon>
        <taxon>Rhizobium</taxon>
    </lineage>
</organism>
<evidence type="ECO:0000313" key="3">
    <source>
        <dbReference type="EMBL" id="SEH85358.1"/>
    </source>
</evidence>
<feature type="binding site" evidence="2">
    <location>
        <position position="80"/>
    </location>
    <ligand>
        <name>Mg(2+)</name>
        <dbReference type="ChEBI" id="CHEBI:18420"/>
        <label>1</label>
        <note>catalytic</note>
    </ligand>
</feature>
<evidence type="ECO:0000256" key="1">
    <source>
        <dbReference type="ARBA" id="ARBA00009759"/>
    </source>
</evidence>
<evidence type="ECO:0000313" key="4">
    <source>
        <dbReference type="EMBL" id="SEN98846.1"/>
    </source>
</evidence>
<dbReference type="Gene3D" id="3.30.540.10">
    <property type="entry name" value="Fructose-1,6-Bisphosphatase, subunit A, domain 1"/>
    <property type="match status" value="1"/>
</dbReference>
<feature type="binding site" evidence="2">
    <location>
        <position position="59"/>
    </location>
    <ligand>
        <name>Mg(2+)</name>
        <dbReference type="ChEBI" id="CHEBI:18420"/>
        <label>1</label>
        <note>catalytic</note>
    </ligand>
</feature>